<dbReference type="Proteomes" id="UP000295673">
    <property type="component" value="Unassembled WGS sequence"/>
</dbReference>
<protein>
    <recommendedName>
        <fullName evidence="4">Aspartate carbamoyltransferase catalytic subunit</fullName>
    </recommendedName>
</protein>
<dbReference type="AlphaFoldDB" id="A0A4R1N0V7"/>
<gene>
    <name evidence="2" type="ORF">BXY66_3836</name>
</gene>
<keyword evidence="1" id="KW-0812">Transmembrane</keyword>
<evidence type="ECO:0000256" key="1">
    <source>
        <dbReference type="SAM" id="Phobius"/>
    </source>
</evidence>
<organism evidence="2 3">
    <name type="scientific">Shimia isoporae</name>
    <dbReference type="NCBI Taxonomy" id="647720"/>
    <lineage>
        <taxon>Bacteria</taxon>
        <taxon>Pseudomonadati</taxon>
        <taxon>Pseudomonadota</taxon>
        <taxon>Alphaproteobacteria</taxon>
        <taxon>Rhodobacterales</taxon>
        <taxon>Roseobacteraceae</taxon>
    </lineage>
</organism>
<dbReference type="OrthoDB" id="7875742at2"/>
<keyword evidence="3" id="KW-1185">Reference proteome</keyword>
<keyword evidence="1" id="KW-0472">Membrane</keyword>
<proteinExistence type="predicted"/>
<reference evidence="2 3" key="1">
    <citation type="submission" date="2019-03" db="EMBL/GenBank/DDBJ databases">
        <title>Genomic Encyclopedia of Archaeal and Bacterial Type Strains, Phase II (KMG-II): from individual species to whole genera.</title>
        <authorList>
            <person name="Goeker M."/>
        </authorList>
    </citation>
    <scope>NUCLEOTIDE SEQUENCE [LARGE SCALE GENOMIC DNA]</scope>
    <source>
        <strain evidence="2 3">DSM 26433</strain>
    </source>
</reference>
<feature type="transmembrane region" description="Helical" evidence="1">
    <location>
        <begin position="162"/>
        <end position="182"/>
    </location>
</feature>
<evidence type="ECO:0000313" key="2">
    <source>
        <dbReference type="EMBL" id="TCK99334.1"/>
    </source>
</evidence>
<name>A0A4R1N0V7_9RHOB</name>
<dbReference type="RefSeq" id="WP_132861952.1">
    <property type="nucleotide sequence ID" value="NZ_SMGR01000005.1"/>
</dbReference>
<evidence type="ECO:0000313" key="3">
    <source>
        <dbReference type="Proteomes" id="UP000295673"/>
    </source>
</evidence>
<dbReference type="EMBL" id="SMGR01000005">
    <property type="protein sequence ID" value="TCK99334.1"/>
    <property type="molecule type" value="Genomic_DNA"/>
</dbReference>
<keyword evidence="1" id="KW-1133">Transmembrane helix</keyword>
<evidence type="ECO:0008006" key="4">
    <source>
        <dbReference type="Google" id="ProtNLM"/>
    </source>
</evidence>
<sequence>MHVSASERGLVRLFAVDLPSEEVEAFRESVFDGDGELIDWPLANALGAFDLDEDYIELFNVRDLEGLGLPGYMVQGLGISERDVQEDGNRLSAQRGWVLVVLSSAFGRTEQTLSPRRPLRWLGTYKEEGARVRYDPLPSAGAKGAPLDVPPKPVTSNPYKTVLLAILALPAAALVLGLLFLWGSAK</sequence>
<accession>A0A4R1N0V7</accession>
<comment type="caution">
    <text evidence="2">The sequence shown here is derived from an EMBL/GenBank/DDBJ whole genome shotgun (WGS) entry which is preliminary data.</text>
</comment>